<dbReference type="EMBL" id="PYYB01000001">
    <property type="protein sequence ID" value="PTL60248.1"/>
    <property type="molecule type" value="Genomic_DNA"/>
</dbReference>
<dbReference type="AlphaFoldDB" id="A0A2T4UM15"/>
<dbReference type="Proteomes" id="UP000240739">
    <property type="component" value="Unassembled WGS sequence"/>
</dbReference>
<sequence>MLGDHFGRYWKSIDESEEPPALVEVEPELAGGACCPARRCAREARIMLVCHQDENPKCVSEIDVRQFTSCGVYDREVLGQEGAAEARVCVSVIPH</sequence>
<gene>
    <name evidence="1" type="ORF">C7Y72_11670</name>
</gene>
<comment type="caution">
    <text evidence="1">The sequence shown here is derived from an EMBL/GenBank/DDBJ whole genome shotgun (WGS) entry which is preliminary data.</text>
</comment>
<organism evidence="1 2">
    <name type="scientific">Paraconexibacter algicola</name>
    <dbReference type="NCBI Taxonomy" id="2133960"/>
    <lineage>
        <taxon>Bacteria</taxon>
        <taxon>Bacillati</taxon>
        <taxon>Actinomycetota</taxon>
        <taxon>Thermoleophilia</taxon>
        <taxon>Solirubrobacterales</taxon>
        <taxon>Paraconexibacteraceae</taxon>
        <taxon>Paraconexibacter</taxon>
    </lineage>
</organism>
<proteinExistence type="predicted"/>
<protein>
    <submittedName>
        <fullName evidence="1">Uncharacterized protein</fullName>
    </submittedName>
</protein>
<reference evidence="1 2" key="1">
    <citation type="submission" date="2018-03" db="EMBL/GenBank/DDBJ databases">
        <title>Aquarubrobacter algicola gen. nov., sp. nov., a novel actinobacterium isolated from shallow eutrophic lake during the end of cyanobacterial harmful algal blooms.</title>
        <authorList>
            <person name="Chun S.J."/>
        </authorList>
    </citation>
    <scope>NUCLEOTIDE SEQUENCE [LARGE SCALE GENOMIC DNA]</scope>
    <source>
        <strain evidence="1 2">Seoho-28</strain>
    </source>
</reference>
<evidence type="ECO:0000313" key="2">
    <source>
        <dbReference type="Proteomes" id="UP000240739"/>
    </source>
</evidence>
<accession>A0A2T4UM15</accession>
<keyword evidence="2" id="KW-1185">Reference proteome</keyword>
<name>A0A2T4UM15_9ACTN</name>
<evidence type="ECO:0000313" key="1">
    <source>
        <dbReference type="EMBL" id="PTL60248.1"/>
    </source>
</evidence>
<dbReference type="RefSeq" id="WP_107568893.1">
    <property type="nucleotide sequence ID" value="NZ_PYYB01000001.1"/>
</dbReference>